<evidence type="ECO:0000313" key="4">
    <source>
        <dbReference type="EMBL" id="GGY03078.1"/>
    </source>
</evidence>
<dbReference type="GO" id="GO:0051301">
    <property type="term" value="P:cell division"/>
    <property type="evidence" value="ECO:0007669"/>
    <property type="project" value="UniProtKB-KW"/>
</dbReference>
<keyword evidence="4" id="KW-0132">Cell division</keyword>
<dbReference type="InterPro" id="IPR003812">
    <property type="entry name" value="Fido"/>
</dbReference>
<evidence type="ECO:0000313" key="5">
    <source>
        <dbReference type="Proteomes" id="UP000645257"/>
    </source>
</evidence>
<evidence type="ECO:0000256" key="2">
    <source>
        <dbReference type="PIRSR" id="PIRSR640198-2"/>
    </source>
</evidence>
<reference evidence="4" key="1">
    <citation type="journal article" date="2014" name="Int. J. Syst. Evol. Microbiol.">
        <title>Complete genome sequence of Corynebacterium casei LMG S-19264T (=DSM 44701T), isolated from a smear-ripened cheese.</title>
        <authorList>
            <consortium name="US DOE Joint Genome Institute (JGI-PGF)"/>
            <person name="Walter F."/>
            <person name="Albersmeier A."/>
            <person name="Kalinowski J."/>
            <person name="Ruckert C."/>
        </authorList>
    </citation>
    <scope>NUCLEOTIDE SEQUENCE</scope>
    <source>
        <strain evidence="4">KCTC 32182</strain>
    </source>
</reference>
<proteinExistence type="predicted"/>
<dbReference type="SUPFAM" id="SSF140931">
    <property type="entry name" value="Fic-like"/>
    <property type="match status" value="1"/>
</dbReference>
<evidence type="ECO:0000259" key="3">
    <source>
        <dbReference type="PROSITE" id="PS51459"/>
    </source>
</evidence>
<keyword evidence="2" id="KW-0547">Nucleotide-binding</keyword>
<dbReference type="Proteomes" id="UP000645257">
    <property type="component" value="Unassembled WGS sequence"/>
</dbReference>
<dbReference type="PANTHER" id="PTHR13504">
    <property type="entry name" value="FIDO DOMAIN-CONTAINING PROTEIN DDB_G0283145"/>
    <property type="match status" value="1"/>
</dbReference>
<comment type="caution">
    <text evidence="4">The sequence shown here is derived from an EMBL/GenBank/DDBJ whole genome shotgun (WGS) entry which is preliminary data.</text>
</comment>
<dbReference type="PROSITE" id="PS51459">
    <property type="entry name" value="FIDO"/>
    <property type="match status" value="1"/>
</dbReference>
<dbReference type="Pfam" id="PF02661">
    <property type="entry name" value="Fic"/>
    <property type="match status" value="1"/>
</dbReference>
<name>A0A918NWR6_9NEIS</name>
<dbReference type="InterPro" id="IPR036597">
    <property type="entry name" value="Fido-like_dom_sf"/>
</dbReference>
<organism evidence="4 5">
    <name type="scientific">Paludibacterium paludis</name>
    <dbReference type="NCBI Taxonomy" id="1225769"/>
    <lineage>
        <taxon>Bacteria</taxon>
        <taxon>Pseudomonadati</taxon>
        <taxon>Pseudomonadota</taxon>
        <taxon>Betaproteobacteria</taxon>
        <taxon>Neisseriales</taxon>
        <taxon>Chromobacteriaceae</taxon>
        <taxon>Paludibacterium</taxon>
    </lineage>
</organism>
<dbReference type="AlphaFoldDB" id="A0A918NWR6"/>
<sequence>MIGYGFLRESLRLPLPPLLHVARRESVAAIEHTPEGLRVPPSVAPKGDDILSHVQFALKHEGTDLAVLKLALPHLDTRSFLAELRAAPGSGYLRLTGYLYEAFTGETLDDLPGVRGSYVDLFDSNRYYTCAGDKNSRWRVRFNGLGSLRYCPMVRKTERIGALAAMDILGQANAFYASTDPGILDRALSWAYLSETEGSFALERESPQSDKKDRFVALLRQAHDPRPMSEDYLVELQNSTVSNPFDQAVQYRTEQNWLRTKGLRGPAGVSYVPPAPDDAAAMMSDLLELLNRKPSDIDPIMLGALISFGFVFIHPFMDGNGRLSRFLMHYALSQSGRLAEGLMLPISVAMKRDERDYLAALQSFSRPTRALWHVRMIDEVRFACESTAGDAMYRYWDATRCVEFIYEMALNALKTDLVDETRYLQAFDQAYRLVNEHHDIRDHDLNNLIMWCAQNGGHVSKKRREQLGHRYRADVFDAVETAVRQAWADLPGARD</sequence>
<protein>
    <submittedName>
        <fullName evidence="4">Cell division protein Fic</fullName>
    </submittedName>
</protein>
<reference evidence="4" key="2">
    <citation type="submission" date="2020-09" db="EMBL/GenBank/DDBJ databases">
        <authorList>
            <person name="Sun Q."/>
            <person name="Kim S."/>
        </authorList>
    </citation>
    <scope>NUCLEOTIDE SEQUENCE</scope>
    <source>
        <strain evidence="4">KCTC 32182</strain>
    </source>
</reference>
<dbReference type="GO" id="GO:0005524">
    <property type="term" value="F:ATP binding"/>
    <property type="evidence" value="ECO:0007669"/>
    <property type="project" value="UniProtKB-KW"/>
</dbReference>
<feature type="binding site" evidence="2">
    <location>
        <begin position="318"/>
        <end position="325"/>
    </location>
    <ligand>
        <name>ATP</name>
        <dbReference type="ChEBI" id="CHEBI:30616"/>
    </ligand>
</feature>
<dbReference type="InterPro" id="IPR040198">
    <property type="entry name" value="Fido_containing"/>
</dbReference>
<feature type="domain" description="Fido" evidence="3">
    <location>
        <begin position="228"/>
        <end position="385"/>
    </location>
</feature>
<dbReference type="PANTHER" id="PTHR13504:SF38">
    <property type="entry name" value="FIDO DOMAIN-CONTAINING PROTEIN"/>
    <property type="match status" value="1"/>
</dbReference>
<feature type="active site" evidence="1">
    <location>
        <position position="314"/>
    </location>
</feature>
<keyword evidence="5" id="KW-1185">Reference proteome</keyword>
<keyword evidence="4" id="KW-0131">Cell cycle</keyword>
<accession>A0A918NWR6</accession>
<dbReference type="EMBL" id="BMYX01000001">
    <property type="protein sequence ID" value="GGY03078.1"/>
    <property type="molecule type" value="Genomic_DNA"/>
</dbReference>
<keyword evidence="2" id="KW-0067">ATP-binding</keyword>
<gene>
    <name evidence="4" type="ORF">GCM10011289_01630</name>
</gene>
<dbReference type="Gene3D" id="1.10.3290.10">
    <property type="entry name" value="Fido-like domain"/>
    <property type="match status" value="1"/>
</dbReference>
<evidence type="ECO:0000256" key="1">
    <source>
        <dbReference type="PIRSR" id="PIRSR640198-1"/>
    </source>
</evidence>